<accession>A0A5P1F612</accession>
<feature type="region of interest" description="Disordered" evidence="1">
    <location>
        <begin position="76"/>
        <end position="101"/>
    </location>
</feature>
<organism evidence="2 3">
    <name type="scientific">Asparagus officinalis</name>
    <name type="common">Garden asparagus</name>
    <dbReference type="NCBI Taxonomy" id="4686"/>
    <lineage>
        <taxon>Eukaryota</taxon>
        <taxon>Viridiplantae</taxon>
        <taxon>Streptophyta</taxon>
        <taxon>Embryophyta</taxon>
        <taxon>Tracheophyta</taxon>
        <taxon>Spermatophyta</taxon>
        <taxon>Magnoliopsida</taxon>
        <taxon>Liliopsida</taxon>
        <taxon>Asparagales</taxon>
        <taxon>Asparagaceae</taxon>
        <taxon>Asparagoideae</taxon>
        <taxon>Asparagus</taxon>
    </lineage>
</organism>
<evidence type="ECO:0000313" key="3">
    <source>
        <dbReference type="Proteomes" id="UP000243459"/>
    </source>
</evidence>
<feature type="region of interest" description="Disordered" evidence="1">
    <location>
        <begin position="23"/>
        <end position="46"/>
    </location>
</feature>
<dbReference type="Gramene" id="ONK73798">
    <property type="protein sequence ID" value="ONK73798"/>
    <property type="gene ID" value="A4U43_C04F35490"/>
</dbReference>
<proteinExistence type="predicted"/>
<reference evidence="3" key="1">
    <citation type="journal article" date="2017" name="Nat. Commun.">
        <title>The asparagus genome sheds light on the origin and evolution of a young Y chromosome.</title>
        <authorList>
            <person name="Harkess A."/>
            <person name="Zhou J."/>
            <person name="Xu C."/>
            <person name="Bowers J.E."/>
            <person name="Van der Hulst R."/>
            <person name="Ayyampalayam S."/>
            <person name="Mercati F."/>
            <person name="Riccardi P."/>
            <person name="McKain M.R."/>
            <person name="Kakrana A."/>
            <person name="Tang H."/>
            <person name="Ray J."/>
            <person name="Groenendijk J."/>
            <person name="Arikit S."/>
            <person name="Mathioni S.M."/>
            <person name="Nakano M."/>
            <person name="Shan H."/>
            <person name="Telgmann-Rauber A."/>
            <person name="Kanno A."/>
            <person name="Yue Z."/>
            <person name="Chen H."/>
            <person name="Li W."/>
            <person name="Chen Y."/>
            <person name="Xu X."/>
            <person name="Zhang Y."/>
            <person name="Luo S."/>
            <person name="Chen H."/>
            <person name="Gao J."/>
            <person name="Mao Z."/>
            <person name="Pires J.C."/>
            <person name="Luo M."/>
            <person name="Kudrna D."/>
            <person name="Wing R.A."/>
            <person name="Meyers B.C."/>
            <person name="Yi K."/>
            <person name="Kong H."/>
            <person name="Lavrijsen P."/>
            <person name="Sunseri F."/>
            <person name="Falavigna A."/>
            <person name="Ye Y."/>
            <person name="Leebens-Mack J.H."/>
            <person name="Chen G."/>
        </authorList>
    </citation>
    <scope>NUCLEOTIDE SEQUENCE [LARGE SCALE GENOMIC DNA]</scope>
    <source>
        <strain evidence="3">cv. DH0086</strain>
    </source>
</reference>
<protein>
    <submittedName>
        <fullName evidence="2">Uncharacterized protein</fullName>
    </submittedName>
</protein>
<dbReference type="AlphaFoldDB" id="A0A5P1F612"/>
<evidence type="ECO:0000256" key="1">
    <source>
        <dbReference type="SAM" id="MobiDB-lite"/>
    </source>
</evidence>
<sequence length="135" mass="14101">MVQTTPHGGSSRWKHYPFTNGTTCSASSSATASPSTAQNTSNDVPRAFAEQLSATPASSIRENLLQSNEQAEWLAKDAGRGGTGRVAGGAQGGRGGGARVRAGERKRIVDNMWKAGVTMNRDCGIVALTDLHSAR</sequence>
<keyword evidence="3" id="KW-1185">Reference proteome</keyword>
<gene>
    <name evidence="2" type="ORF">A4U43_C04F35490</name>
</gene>
<name>A0A5P1F612_ASPOF</name>
<dbReference type="Proteomes" id="UP000243459">
    <property type="component" value="Chromosome 4"/>
</dbReference>
<dbReference type="EMBL" id="CM007384">
    <property type="protein sequence ID" value="ONK73798.1"/>
    <property type="molecule type" value="Genomic_DNA"/>
</dbReference>
<feature type="compositionally biased region" description="Low complexity" evidence="1">
    <location>
        <begin position="23"/>
        <end position="42"/>
    </location>
</feature>
<feature type="compositionally biased region" description="Gly residues" evidence="1">
    <location>
        <begin position="80"/>
        <end position="98"/>
    </location>
</feature>
<evidence type="ECO:0000313" key="2">
    <source>
        <dbReference type="EMBL" id="ONK73798.1"/>
    </source>
</evidence>